<dbReference type="PANTHER" id="PTHR28366:SF1">
    <property type="entry name" value="CHROMOSOME 1 OPEN READING FRAME 131"/>
    <property type="match status" value="1"/>
</dbReference>
<keyword evidence="3" id="KW-1185">Reference proteome</keyword>
<dbReference type="GeneID" id="111246755"/>
<dbReference type="InParanoid" id="A0A7M7JI89"/>
<dbReference type="PANTHER" id="PTHR28366">
    <property type="entry name" value="CHROMOSOME 1 OPEN READING FRAME 131"/>
    <property type="match status" value="1"/>
</dbReference>
<accession>A0A7M7JI89</accession>
<dbReference type="RefSeq" id="XP_022652622.1">
    <property type="nucleotide sequence ID" value="XM_022796887.1"/>
</dbReference>
<name>A0A7M7JI89_VARDE</name>
<proteinExistence type="predicted"/>
<dbReference type="InterPro" id="IPR027973">
    <property type="entry name" value="FSAF1-like"/>
</dbReference>
<reference evidence="2" key="1">
    <citation type="submission" date="2021-01" db="UniProtKB">
        <authorList>
            <consortium name="EnsemblMetazoa"/>
        </authorList>
    </citation>
    <scope>IDENTIFICATION</scope>
</reference>
<evidence type="ECO:0000313" key="3">
    <source>
        <dbReference type="Proteomes" id="UP000594260"/>
    </source>
</evidence>
<feature type="region of interest" description="Disordered" evidence="1">
    <location>
        <begin position="112"/>
        <end position="143"/>
    </location>
</feature>
<dbReference type="AlphaFoldDB" id="A0A7M7JI89"/>
<dbReference type="OrthoDB" id="10067479at2759"/>
<protein>
    <submittedName>
        <fullName evidence="2">Uncharacterized protein</fullName>
    </submittedName>
</protein>
<dbReference type="KEGG" id="vde:111246755"/>
<sequence length="186" mass="21704">MSAPFVVRFEEPAIKHKRLSQMWADARAQVLEKNKSKARNTKKKDKDDGEFDVERVRFEVLKFGIDNDMERERRLNAKQKLLVQLGAKPPKNQYLNYKKLKEQLKAQKEEQHLPLHSMMGQKSTIKSQLSKRKSKKQRSIDITAGYGKLRNGELIVGKDTRKTFKRIQMKAQKMQQGKVTGRIAPR</sequence>
<dbReference type="InterPro" id="IPR052852">
    <property type="entry name" value="SSU_Processome_Comp"/>
</dbReference>
<organism evidence="2 3">
    <name type="scientific">Varroa destructor</name>
    <name type="common">Honeybee mite</name>
    <dbReference type="NCBI Taxonomy" id="109461"/>
    <lineage>
        <taxon>Eukaryota</taxon>
        <taxon>Metazoa</taxon>
        <taxon>Ecdysozoa</taxon>
        <taxon>Arthropoda</taxon>
        <taxon>Chelicerata</taxon>
        <taxon>Arachnida</taxon>
        <taxon>Acari</taxon>
        <taxon>Parasitiformes</taxon>
        <taxon>Mesostigmata</taxon>
        <taxon>Gamasina</taxon>
        <taxon>Dermanyssoidea</taxon>
        <taxon>Varroidae</taxon>
        <taxon>Varroa</taxon>
    </lineage>
</organism>
<dbReference type="Pfam" id="PF15375">
    <property type="entry name" value="FSAF1"/>
    <property type="match status" value="1"/>
</dbReference>
<dbReference type="Proteomes" id="UP000594260">
    <property type="component" value="Unplaced"/>
</dbReference>
<evidence type="ECO:0000256" key="1">
    <source>
        <dbReference type="SAM" id="MobiDB-lite"/>
    </source>
</evidence>
<dbReference type="EnsemblMetazoa" id="XM_022796887">
    <property type="protein sequence ID" value="XP_022652622"/>
    <property type="gene ID" value="LOC111246755"/>
</dbReference>
<evidence type="ECO:0000313" key="2">
    <source>
        <dbReference type="EnsemblMetazoa" id="XP_022652622"/>
    </source>
</evidence>